<evidence type="ECO:0000313" key="3">
    <source>
        <dbReference type="EMBL" id="EXJ61109.1"/>
    </source>
</evidence>
<evidence type="ECO:0000256" key="1">
    <source>
        <dbReference type="ARBA" id="ARBA00038069"/>
    </source>
</evidence>
<dbReference type="GeneID" id="19179847"/>
<dbReference type="PANTHER" id="PTHR28288">
    <property type="entry name" value="PROTEASE B INHIBITOR 2"/>
    <property type="match status" value="1"/>
</dbReference>
<name>W9WRX8_9EURO</name>
<evidence type="ECO:0000256" key="2">
    <source>
        <dbReference type="SAM" id="SignalP"/>
    </source>
</evidence>
<dbReference type="OrthoDB" id="3888684at2759"/>
<feature type="signal peptide" evidence="2">
    <location>
        <begin position="1"/>
        <end position="17"/>
    </location>
</feature>
<dbReference type="eggNOG" id="ENOG502SC39">
    <property type="taxonomic scope" value="Eukaryota"/>
</dbReference>
<dbReference type="EMBL" id="AMGW01000003">
    <property type="protein sequence ID" value="EXJ61109.1"/>
    <property type="molecule type" value="Genomic_DNA"/>
</dbReference>
<dbReference type="SUPFAM" id="SSF54897">
    <property type="entry name" value="Protease propeptides/inhibitors"/>
    <property type="match status" value="1"/>
</dbReference>
<dbReference type="PANTHER" id="PTHR28288:SF1">
    <property type="entry name" value="INHIBITOR I9 DOMAIN-CONTAINING PROTEIN"/>
    <property type="match status" value="1"/>
</dbReference>
<keyword evidence="2" id="KW-0732">Signal</keyword>
<dbReference type="InterPro" id="IPR052471">
    <property type="entry name" value="PBI_I9"/>
</dbReference>
<keyword evidence="4" id="KW-1185">Reference proteome</keyword>
<dbReference type="Gene3D" id="3.30.70.80">
    <property type="entry name" value="Peptidase S8 propeptide/proteinase inhibitor I9"/>
    <property type="match status" value="1"/>
</dbReference>
<comment type="caution">
    <text evidence="3">The sequence shown here is derived from an EMBL/GenBank/DDBJ whole genome shotgun (WGS) entry which is preliminary data.</text>
</comment>
<evidence type="ECO:0008006" key="5">
    <source>
        <dbReference type="Google" id="ProtNLM"/>
    </source>
</evidence>
<dbReference type="GO" id="GO:0042144">
    <property type="term" value="P:vacuole fusion, non-autophagic"/>
    <property type="evidence" value="ECO:0007669"/>
    <property type="project" value="TreeGrafter"/>
</dbReference>
<dbReference type="InterPro" id="IPR037045">
    <property type="entry name" value="S8pro/Inhibitor_I9_sf"/>
</dbReference>
<dbReference type="HOGENOM" id="CLU_156026_0_0_1"/>
<protein>
    <recommendedName>
        <fullName evidence="5">Inhibitor I9 domain-containing protein</fullName>
    </recommendedName>
</protein>
<comment type="similarity">
    <text evidence="1">Belongs to the protease inhibitor I9 family.</text>
</comment>
<proteinExistence type="inferred from homology"/>
<dbReference type="RefSeq" id="XP_007757462.1">
    <property type="nucleotide sequence ID" value="XM_007759272.1"/>
</dbReference>
<reference evidence="3 4" key="1">
    <citation type="submission" date="2013-03" db="EMBL/GenBank/DDBJ databases">
        <title>The Genome Sequence of Cladophialophora yegresii CBS 114405.</title>
        <authorList>
            <consortium name="The Broad Institute Genomics Platform"/>
            <person name="Cuomo C."/>
            <person name="de Hoog S."/>
            <person name="Gorbushina A."/>
            <person name="Walker B."/>
            <person name="Young S.K."/>
            <person name="Zeng Q."/>
            <person name="Gargeya S."/>
            <person name="Fitzgerald M."/>
            <person name="Haas B."/>
            <person name="Abouelleil A."/>
            <person name="Allen A.W."/>
            <person name="Alvarado L."/>
            <person name="Arachchi H.M."/>
            <person name="Berlin A.M."/>
            <person name="Chapman S.B."/>
            <person name="Gainer-Dewar J."/>
            <person name="Goldberg J."/>
            <person name="Griggs A."/>
            <person name="Gujja S."/>
            <person name="Hansen M."/>
            <person name="Howarth C."/>
            <person name="Imamovic A."/>
            <person name="Ireland A."/>
            <person name="Larimer J."/>
            <person name="McCowan C."/>
            <person name="Murphy C."/>
            <person name="Pearson M."/>
            <person name="Poon T.W."/>
            <person name="Priest M."/>
            <person name="Roberts A."/>
            <person name="Saif S."/>
            <person name="Shea T."/>
            <person name="Sisk P."/>
            <person name="Sykes S."/>
            <person name="Wortman J."/>
            <person name="Nusbaum C."/>
            <person name="Birren B."/>
        </authorList>
    </citation>
    <scope>NUCLEOTIDE SEQUENCE [LARGE SCALE GENOMIC DNA]</scope>
    <source>
        <strain evidence="3 4">CBS 114405</strain>
    </source>
</reference>
<organism evidence="3 4">
    <name type="scientific">Cladophialophora yegresii CBS 114405</name>
    <dbReference type="NCBI Taxonomy" id="1182544"/>
    <lineage>
        <taxon>Eukaryota</taxon>
        <taxon>Fungi</taxon>
        <taxon>Dikarya</taxon>
        <taxon>Ascomycota</taxon>
        <taxon>Pezizomycotina</taxon>
        <taxon>Eurotiomycetes</taxon>
        <taxon>Chaetothyriomycetidae</taxon>
        <taxon>Chaetothyriales</taxon>
        <taxon>Herpotrichiellaceae</taxon>
        <taxon>Cladophialophora</taxon>
    </lineage>
</organism>
<dbReference type="VEuPathDB" id="FungiDB:A1O7_05262"/>
<dbReference type="AlphaFoldDB" id="W9WRX8"/>
<gene>
    <name evidence="3" type="ORF">A1O7_05262</name>
</gene>
<feature type="chain" id="PRO_5004931515" description="Inhibitor I9 domain-containing protein" evidence="2">
    <location>
        <begin position="18"/>
        <end position="101"/>
    </location>
</feature>
<evidence type="ECO:0000313" key="4">
    <source>
        <dbReference type="Proteomes" id="UP000019473"/>
    </source>
</evidence>
<dbReference type="GO" id="GO:0004866">
    <property type="term" value="F:endopeptidase inhibitor activity"/>
    <property type="evidence" value="ECO:0007669"/>
    <property type="project" value="TreeGrafter"/>
</dbReference>
<dbReference type="Proteomes" id="UP000019473">
    <property type="component" value="Unassembled WGS sequence"/>
</dbReference>
<dbReference type="MEROPS" id="I09.003"/>
<sequence length="101" mass="10905">MRLPTVFLLALFTAVFALPPAQKPVVISFPDDTPSSIIDMAIAEIKKDGGIVTHEYSLIKGFAAKVSEVTLNKISAMAEAYAPYIEDDYVVKIDGSTDSPQ</sequence>
<accession>W9WRX8</accession>